<evidence type="ECO:0000256" key="1">
    <source>
        <dbReference type="SAM" id="Phobius"/>
    </source>
</evidence>
<evidence type="ECO:0000313" key="3">
    <source>
        <dbReference type="Proteomes" id="UP001203761"/>
    </source>
</evidence>
<evidence type="ECO:0000313" key="2">
    <source>
        <dbReference type="EMBL" id="MCL6422689.1"/>
    </source>
</evidence>
<keyword evidence="1" id="KW-1133">Transmembrane helix</keyword>
<keyword evidence="1" id="KW-0472">Membrane</keyword>
<gene>
    <name evidence="2" type="ORF">Bequi_04685</name>
</gene>
<proteinExistence type="predicted"/>
<sequence>MSTAPVSPSAVPAPGGPVLTGLRAFAALTALGGILQLLLGLGILGSIGGVFSTHRMLGFITLGVSVLAALFAVLRASRSGNKGLMFHAITVAVLALAQVGLGEMGLRWVHVIVGILFFVAALALATLSFRSGGLGRAQRAAQQDASRA</sequence>
<keyword evidence="3" id="KW-1185">Reference proteome</keyword>
<keyword evidence="1" id="KW-0812">Transmembrane</keyword>
<evidence type="ECO:0008006" key="4">
    <source>
        <dbReference type="Google" id="ProtNLM"/>
    </source>
</evidence>
<dbReference type="Proteomes" id="UP001203761">
    <property type="component" value="Unassembled WGS sequence"/>
</dbReference>
<dbReference type="EMBL" id="JAKNCJ010000002">
    <property type="protein sequence ID" value="MCL6422689.1"/>
    <property type="molecule type" value="Genomic_DNA"/>
</dbReference>
<feature type="transmembrane region" description="Helical" evidence="1">
    <location>
        <begin position="25"/>
        <end position="51"/>
    </location>
</feature>
<feature type="transmembrane region" description="Helical" evidence="1">
    <location>
        <begin position="84"/>
        <end position="102"/>
    </location>
</feature>
<feature type="transmembrane region" description="Helical" evidence="1">
    <location>
        <begin position="108"/>
        <end position="129"/>
    </location>
</feature>
<accession>A0ABT0R079</accession>
<reference evidence="2" key="1">
    <citation type="submission" date="2022-02" db="EMBL/GenBank/DDBJ databases">
        <authorList>
            <person name="Lee M."/>
            <person name="Kim S.-J."/>
            <person name="Jung M.-Y."/>
        </authorList>
    </citation>
    <scope>NUCLEOTIDE SEQUENCE</scope>
    <source>
        <strain evidence="2">JHP9</strain>
    </source>
</reference>
<feature type="transmembrane region" description="Helical" evidence="1">
    <location>
        <begin position="57"/>
        <end position="77"/>
    </location>
</feature>
<dbReference type="RefSeq" id="WP_249736809.1">
    <property type="nucleotide sequence ID" value="NZ_JAKNCJ010000002.1"/>
</dbReference>
<name>A0ABT0R079_9MICO</name>
<organism evidence="2 3">
    <name type="scientific">Brachybacterium equifaecis</name>
    <dbReference type="NCBI Taxonomy" id="2910770"/>
    <lineage>
        <taxon>Bacteria</taxon>
        <taxon>Bacillati</taxon>
        <taxon>Actinomycetota</taxon>
        <taxon>Actinomycetes</taxon>
        <taxon>Micrococcales</taxon>
        <taxon>Dermabacteraceae</taxon>
        <taxon>Brachybacterium</taxon>
    </lineage>
</organism>
<protein>
    <recommendedName>
        <fullName evidence="4">Integral membrane protein</fullName>
    </recommendedName>
</protein>
<comment type="caution">
    <text evidence="2">The sequence shown here is derived from an EMBL/GenBank/DDBJ whole genome shotgun (WGS) entry which is preliminary data.</text>
</comment>